<dbReference type="InterPro" id="IPR051240">
    <property type="entry name" value="Mito_RNA-Proc/Resp"/>
</dbReference>
<dbReference type="FunFam" id="1.25.40.10:FF:000558">
    <property type="entry name" value="Pentatricopeptide repeat-containing protein At5g39710"/>
    <property type="match status" value="1"/>
</dbReference>
<evidence type="ECO:0000313" key="4">
    <source>
        <dbReference type="EMBL" id="KAE8716504.1"/>
    </source>
</evidence>
<reference evidence="4" key="1">
    <citation type="submission" date="2019-09" db="EMBL/GenBank/DDBJ databases">
        <title>Draft genome information of white flower Hibiscus syriacus.</title>
        <authorList>
            <person name="Kim Y.-M."/>
        </authorList>
    </citation>
    <scope>NUCLEOTIDE SEQUENCE [LARGE SCALE GENOMIC DNA]</scope>
    <source>
        <strain evidence="4">YM2019G1</strain>
    </source>
</reference>
<dbReference type="Pfam" id="PF12854">
    <property type="entry name" value="PPR_1"/>
    <property type="match status" value="2"/>
</dbReference>
<feature type="repeat" description="PPR" evidence="3">
    <location>
        <begin position="203"/>
        <end position="237"/>
    </location>
</feature>
<feature type="repeat" description="PPR" evidence="3">
    <location>
        <begin position="393"/>
        <end position="427"/>
    </location>
</feature>
<feature type="repeat" description="PPR" evidence="3">
    <location>
        <begin position="238"/>
        <end position="272"/>
    </location>
</feature>
<comment type="caution">
    <text evidence="4">The sequence shown here is derived from an EMBL/GenBank/DDBJ whole genome shotgun (WGS) entry which is preliminary data.</text>
</comment>
<organism evidence="4 5">
    <name type="scientific">Hibiscus syriacus</name>
    <name type="common">Rose of Sharon</name>
    <dbReference type="NCBI Taxonomy" id="106335"/>
    <lineage>
        <taxon>Eukaryota</taxon>
        <taxon>Viridiplantae</taxon>
        <taxon>Streptophyta</taxon>
        <taxon>Embryophyta</taxon>
        <taxon>Tracheophyta</taxon>
        <taxon>Spermatophyta</taxon>
        <taxon>Magnoliopsida</taxon>
        <taxon>eudicotyledons</taxon>
        <taxon>Gunneridae</taxon>
        <taxon>Pentapetalae</taxon>
        <taxon>rosids</taxon>
        <taxon>malvids</taxon>
        <taxon>Malvales</taxon>
        <taxon>Malvaceae</taxon>
        <taxon>Malvoideae</taxon>
        <taxon>Hibiscus</taxon>
    </lineage>
</organism>
<dbReference type="PANTHER" id="PTHR47933:SF69">
    <property type="entry name" value="OS07G0513200 PROTEIN"/>
    <property type="match status" value="1"/>
</dbReference>
<dbReference type="SUPFAM" id="SSF81901">
    <property type="entry name" value="HCP-like"/>
    <property type="match status" value="1"/>
</dbReference>
<protein>
    <recommendedName>
        <fullName evidence="6">Pentatricopeptide repeat-containing protein</fullName>
    </recommendedName>
</protein>
<name>A0A6A3BIL4_HIBSY</name>
<keyword evidence="2" id="KW-0677">Repeat</keyword>
<accession>A0A6A3BIL4</accession>
<dbReference type="Pfam" id="PF13041">
    <property type="entry name" value="PPR_2"/>
    <property type="match status" value="3"/>
</dbReference>
<gene>
    <name evidence="4" type="ORF">F3Y22_tig00110114pilonHSYRG00148</name>
</gene>
<feature type="repeat" description="PPR" evidence="3">
    <location>
        <begin position="273"/>
        <end position="307"/>
    </location>
</feature>
<evidence type="ECO:0008006" key="6">
    <source>
        <dbReference type="Google" id="ProtNLM"/>
    </source>
</evidence>
<keyword evidence="5" id="KW-1185">Reference proteome</keyword>
<evidence type="ECO:0000256" key="1">
    <source>
        <dbReference type="ARBA" id="ARBA00007626"/>
    </source>
</evidence>
<dbReference type="PROSITE" id="PS51375">
    <property type="entry name" value="PPR"/>
    <property type="match status" value="8"/>
</dbReference>
<evidence type="ECO:0000256" key="2">
    <source>
        <dbReference type="ARBA" id="ARBA00022737"/>
    </source>
</evidence>
<feature type="repeat" description="PPR" evidence="3">
    <location>
        <begin position="308"/>
        <end position="342"/>
    </location>
</feature>
<comment type="similarity">
    <text evidence="1">Belongs to the PPR family. P subfamily.</text>
</comment>
<dbReference type="AlphaFoldDB" id="A0A6A3BIL4"/>
<sequence length="452" mass="51981">MWVLMTIKDDYGLVLDFFEWACLRRDPTFEARCIIVQIAVASKDLKMAHQLIHDFWSKPDLDIRLAFSCFLERLIYTYKDWVKVFIELPDVGICWNTMSYNIIIHSLCKLGKMKEAHSLLLQMKLKACIPDVTGKVAEAEKVFRETLNQGIPPDIVVYTTLIDGFCKLGNTDSVKRLLNEIHGEMKEAFALHNQMVQMGLIPNVVTYTALADGLCKCGEVDTTNELLHKMCGRGFQPNIFTYYSLVNGLCKSGNIAQAIKLMNDMEIEGLHPNVITYTTLIYAYCKTGEMDKAREHLRKMLDKGIQLKLVTFNVLMNGFCMSGLLEDGEKLLQWMLGKVLRTAAAMWKGMYAQGVIRDANSYNILIQWHCKARNMKQAWFLGRETMDKGYDLTASWYYALIKGFIKRKKFSEATEIFQEMRRKGLSTDKDIFLFIKTMKKGTCKPHLNFLMN</sequence>
<evidence type="ECO:0000313" key="5">
    <source>
        <dbReference type="Proteomes" id="UP000436088"/>
    </source>
</evidence>
<proteinExistence type="inferred from homology"/>
<dbReference type="Pfam" id="PF01535">
    <property type="entry name" value="PPR"/>
    <property type="match status" value="2"/>
</dbReference>
<dbReference type="PANTHER" id="PTHR47933">
    <property type="entry name" value="PENTATRICOPEPTIDE REPEAT-CONTAINING PROTEIN 1, MITOCHONDRIAL"/>
    <property type="match status" value="1"/>
</dbReference>
<dbReference type="InterPro" id="IPR002885">
    <property type="entry name" value="PPR_rpt"/>
</dbReference>
<feature type="repeat" description="PPR" evidence="3">
    <location>
        <begin position="154"/>
        <end position="184"/>
    </location>
</feature>
<feature type="repeat" description="PPR" evidence="3">
    <location>
        <begin position="96"/>
        <end position="130"/>
    </location>
</feature>
<dbReference type="Gene3D" id="1.25.40.10">
    <property type="entry name" value="Tetratricopeptide repeat domain"/>
    <property type="match status" value="5"/>
</dbReference>
<dbReference type="InterPro" id="IPR011990">
    <property type="entry name" value="TPR-like_helical_dom_sf"/>
</dbReference>
<feature type="repeat" description="PPR" evidence="3">
    <location>
        <begin position="358"/>
        <end position="392"/>
    </location>
</feature>
<dbReference type="EMBL" id="VEPZ02000843">
    <property type="protein sequence ID" value="KAE8716504.1"/>
    <property type="molecule type" value="Genomic_DNA"/>
</dbReference>
<dbReference type="GO" id="GO:0003729">
    <property type="term" value="F:mRNA binding"/>
    <property type="evidence" value="ECO:0007669"/>
    <property type="project" value="TreeGrafter"/>
</dbReference>
<dbReference type="NCBIfam" id="TIGR00756">
    <property type="entry name" value="PPR"/>
    <property type="match status" value="7"/>
</dbReference>
<dbReference type="Proteomes" id="UP000436088">
    <property type="component" value="Unassembled WGS sequence"/>
</dbReference>
<evidence type="ECO:0000256" key="3">
    <source>
        <dbReference type="PROSITE-ProRule" id="PRU00708"/>
    </source>
</evidence>